<comment type="caution">
    <text evidence="1">The sequence shown here is derived from an EMBL/GenBank/DDBJ whole genome shotgun (WGS) entry which is preliminary data.</text>
</comment>
<evidence type="ECO:0000313" key="1">
    <source>
        <dbReference type="EMBL" id="GIH68930.1"/>
    </source>
</evidence>
<gene>
    <name evidence="1" type="ORF">Mth01_11830</name>
</gene>
<name>A0A8J3VYF0_9ACTN</name>
<protein>
    <submittedName>
        <fullName evidence="1">Uncharacterized protein</fullName>
    </submittedName>
</protein>
<dbReference type="EMBL" id="BOOG01000011">
    <property type="protein sequence ID" value="GIH68930.1"/>
    <property type="molecule type" value="Genomic_DNA"/>
</dbReference>
<accession>A0A8J3VYF0</accession>
<reference evidence="1" key="1">
    <citation type="submission" date="2021-01" db="EMBL/GenBank/DDBJ databases">
        <title>Whole genome shotgun sequence of Sphaerimonospora thailandensis NBRC 107569.</title>
        <authorList>
            <person name="Komaki H."/>
            <person name="Tamura T."/>
        </authorList>
    </citation>
    <scope>NUCLEOTIDE SEQUENCE</scope>
    <source>
        <strain evidence="1">NBRC 107569</strain>
    </source>
</reference>
<sequence>MVTTEAINVIIRSDGNDPDFYATSPQAPGLVFGRRTTQDLRAELQDVLSFHFGRPGPFDMVVHHERHFEIADGELVTRMALDGHAEDRRAVYMALGRAAGYEDQASGLLAAPPNMLGEVVYVCTVMSDTLGWIVNQLDPRGDTINIAVSVADIMIFTTSFTYNQHREGMVAINTKSYDFDTTISQVVREIGIVKPTSRAEEPPICV</sequence>
<proteinExistence type="predicted"/>
<evidence type="ECO:0000313" key="2">
    <source>
        <dbReference type="Proteomes" id="UP000610966"/>
    </source>
</evidence>
<organism evidence="1 2">
    <name type="scientific">Sphaerimonospora thailandensis</name>
    <dbReference type="NCBI Taxonomy" id="795644"/>
    <lineage>
        <taxon>Bacteria</taxon>
        <taxon>Bacillati</taxon>
        <taxon>Actinomycetota</taxon>
        <taxon>Actinomycetes</taxon>
        <taxon>Streptosporangiales</taxon>
        <taxon>Streptosporangiaceae</taxon>
        <taxon>Sphaerimonospora</taxon>
    </lineage>
</organism>
<dbReference type="Proteomes" id="UP000610966">
    <property type="component" value="Unassembled WGS sequence"/>
</dbReference>
<dbReference type="AlphaFoldDB" id="A0A8J3VYF0"/>
<keyword evidence="2" id="KW-1185">Reference proteome</keyword>